<reference evidence="4" key="2">
    <citation type="submission" date="2015-01" db="EMBL/GenBank/DDBJ databases">
        <title>Evolutionary Origins and Diversification of the Mycorrhizal Mutualists.</title>
        <authorList>
            <consortium name="DOE Joint Genome Institute"/>
            <consortium name="Mycorrhizal Genomics Consortium"/>
            <person name="Kohler A."/>
            <person name="Kuo A."/>
            <person name="Nagy L.G."/>
            <person name="Floudas D."/>
            <person name="Copeland A."/>
            <person name="Barry K.W."/>
            <person name="Cichocki N."/>
            <person name="Veneault-Fourrey C."/>
            <person name="LaButti K."/>
            <person name="Lindquist E.A."/>
            <person name="Lipzen A."/>
            <person name="Lundell T."/>
            <person name="Morin E."/>
            <person name="Murat C."/>
            <person name="Riley R."/>
            <person name="Ohm R."/>
            <person name="Sun H."/>
            <person name="Tunlid A."/>
            <person name="Henrissat B."/>
            <person name="Grigoriev I.V."/>
            <person name="Hibbett D.S."/>
            <person name="Martin F."/>
        </authorList>
    </citation>
    <scope>NUCLEOTIDE SEQUENCE [LARGE SCALE GENOMIC DNA]</scope>
    <source>
        <strain evidence="4">MUT 4182</strain>
    </source>
</reference>
<dbReference type="InterPro" id="IPR036211">
    <property type="entry name" value="eIF4G_eIF4E-bd_sf"/>
</dbReference>
<organism evidence="3 4">
    <name type="scientific">Tulasnella calospora MUT 4182</name>
    <dbReference type="NCBI Taxonomy" id="1051891"/>
    <lineage>
        <taxon>Eukaryota</taxon>
        <taxon>Fungi</taxon>
        <taxon>Dikarya</taxon>
        <taxon>Basidiomycota</taxon>
        <taxon>Agaricomycotina</taxon>
        <taxon>Agaricomycetes</taxon>
        <taxon>Cantharellales</taxon>
        <taxon>Tulasnellaceae</taxon>
        <taxon>Tulasnella</taxon>
    </lineage>
</organism>
<dbReference type="STRING" id="1051891.A0A0C3PQD1"/>
<feature type="domain" description="Eukaryotic translation initiation factor 4G1 eIF4E-binding" evidence="2">
    <location>
        <begin position="57"/>
        <end position="116"/>
    </location>
</feature>
<evidence type="ECO:0000259" key="2">
    <source>
        <dbReference type="Pfam" id="PF12152"/>
    </source>
</evidence>
<accession>A0A0C3PQD1</accession>
<sequence length="118" mass="13127">MDNFSSGPTRLTNEERFAASKRDRAVKTRSGFVCGVAMSRPSSQSGVSTQLPSLTPKLHSALASARKIDDLDSVRYPEGIKTPNVELNQGQTKGGKYRYDRDFLLQFMQICKDKPDNL</sequence>
<keyword evidence="4" id="KW-1185">Reference proteome</keyword>
<dbReference type="SUPFAM" id="SSF101489">
    <property type="entry name" value="Eukaryotic initiation factor 4f subunit eIF4g, eIF4e-binding domain"/>
    <property type="match status" value="1"/>
</dbReference>
<dbReference type="EMBL" id="KN823490">
    <property type="protein sequence ID" value="KIO16755.1"/>
    <property type="molecule type" value="Genomic_DNA"/>
</dbReference>
<dbReference type="Gene3D" id="1.20.970.30">
    <property type="entry name" value="eIF4G, eIF4E-binding domain"/>
    <property type="match status" value="1"/>
</dbReference>
<feature type="compositionally biased region" description="Polar residues" evidence="1">
    <location>
        <begin position="1"/>
        <end position="11"/>
    </location>
</feature>
<proteinExistence type="predicted"/>
<evidence type="ECO:0000256" key="1">
    <source>
        <dbReference type="SAM" id="MobiDB-lite"/>
    </source>
</evidence>
<dbReference type="InterPro" id="IPR022745">
    <property type="entry name" value="eIF4G1_eIF4E-bd"/>
</dbReference>
<evidence type="ECO:0000313" key="3">
    <source>
        <dbReference type="EMBL" id="KIO16755.1"/>
    </source>
</evidence>
<gene>
    <name evidence="3" type="ORF">M407DRAFT_33582</name>
</gene>
<feature type="region of interest" description="Disordered" evidence="1">
    <location>
        <begin position="1"/>
        <end position="23"/>
    </location>
</feature>
<dbReference type="Proteomes" id="UP000054248">
    <property type="component" value="Unassembled WGS sequence"/>
</dbReference>
<name>A0A0C3PQD1_9AGAM</name>
<feature type="compositionally biased region" description="Basic and acidic residues" evidence="1">
    <location>
        <begin position="12"/>
        <end position="23"/>
    </location>
</feature>
<evidence type="ECO:0000313" key="4">
    <source>
        <dbReference type="Proteomes" id="UP000054248"/>
    </source>
</evidence>
<dbReference type="HOGENOM" id="CLU_2078777_0_0_1"/>
<dbReference type="OrthoDB" id="514777at2759"/>
<dbReference type="Pfam" id="PF12152">
    <property type="entry name" value="eIF_4G1"/>
    <property type="match status" value="1"/>
</dbReference>
<dbReference type="AlphaFoldDB" id="A0A0C3PQD1"/>
<feature type="non-terminal residue" evidence="3">
    <location>
        <position position="118"/>
    </location>
</feature>
<protein>
    <recommendedName>
        <fullName evidence="2">Eukaryotic translation initiation factor 4G1 eIF4E-binding domain-containing protein</fullName>
    </recommendedName>
</protein>
<reference evidence="3 4" key="1">
    <citation type="submission" date="2014-04" db="EMBL/GenBank/DDBJ databases">
        <authorList>
            <consortium name="DOE Joint Genome Institute"/>
            <person name="Kuo A."/>
            <person name="Girlanda M."/>
            <person name="Perotto S."/>
            <person name="Kohler A."/>
            <person name="Nagy L.G."/>
            <person name="Floudas D."/>
            <person name="Copeland A."/>
            <person name="Barry K.W."/>
            <person name="Cichocki N."/>
            <person name="Veneault-Fourrey C."/>
            <person name="LaButti K."/>
            <person name="Lindquist E.A."/>
            <person name="Lipzen A."/>
            <person name="Lundell T."/>
            <person name="Morin E."/>
            <person name="Murat C."/>
            <person name="Sun H."/>
            <person name="Tunlid A."/>
            <person name="Henrissat B."/>
            <person name="Grigoriev I.V."/>
            <person name="Hibbett D.S."/>
            <person name="Martin F."/>
            <person name="Nordberg H.P."/>
            <person name="Cantor M.N."/>
            <person name="Hua S.X."/>
        </authorList>
    </citation>
    <scope>NUCLEOTIDE SEQUENCE [LARGE SCALE GENOMIC DNA]</scope>
    <source>
        <strain evidence="3 4">MUT 4182</strain>
    </source>
</reference>